<protein>
    <submittedName>
        <fullName evidence="1">Uncharacterized protein</fullName>
    </submittedName>
</protein>
<reference evidence="1 2" key="1">
    <citation type="submission" date="2017-06" db="EMBL/GenBank/DDBJ databases">
        <title>Genome sequencing of cyanobaciteial culture collection at National Institute for Environmental Studies (NIES).</title>
        <authorList>
            <person name="Hirose Y."/>
            <person name="Shimura Y."/>
            <person name="Fujisawa T."/>
            <person name="Nakamura Y."/>
            <person name="Kawachi M."/>
        </authorList>
    </citation>
    <scope>NUCLEOTIDE SEQUENCE [LARGE SCALE GENOMIC DNA]</scope>
    <source>
        <strain evidence="1 2">NIES-23</strain>
    </source>
</reference>
<evidence type="ECO:0000313" key="1">
    <source>
        <dbReference type="EMBL" id="BAY67648.1"/>
    </source>
</evidence>
<dbReference type="EMBL" id="AP018216">
    <property type="protein sequence ID" value="BAY67648.1"/>
    <property type="molecule type" value="Genomic_DNA"/>
</dbReference>
<dbReference type="AlphaFoldDB" id="A0A1Z4KF67"/>
<sequence length="62" mass="7229">MNHLNEENQDANISSEELLVSQPLLPRFAWEDERAFLREVIKAKQALDIAELTAIIWQKTNH</sequence>
<gene>
    <name evidence="1" type="ORF">NIES23_04260</name>
</gene>
<accession>A0A1Z4KF67</accession>
<proteinExistence type="predicted"/>
<dbReference type="Proteomes" id="UP000217507">
    <property type="component" value="Chromosome"/>
</dbReference>
<name>A0A1Z4KF67_ANAVA</name>
<evidence type="ECO:0000313" key="2">
    <source>
        <dbReference type="Proteomes" id="UP000217507"/>
    </source>
</evidence>
<organism evidence="1 2">
    <name type="scientific">Trichormus variabilis NIES-23</name>
    <dbReference type="NCBI Taxonomy" id="1973479"/>
    <lineage>
        <taxon>Bacteria</taxon>
        <taxon>Bacillati</taxon>
        <taxon>Cyanobacteriota</taxon>
        <taxon>Cyanophyceae</taxon>
        <taxon>Nostocales</taxon>
        <taxon>Nostocaceae</taxon>
        <taxon>Trichormus</taxon>
    </lineage>
</organism>